<dbReference type="PANTHER" id="PTHR47461:SF1">
    <property type="entry name" value="PHYTOLONGIN PHYL1.2"/>
    <property type="match status" value="1"/>
</dbReference>
<name>S8ELJ8_9LAMI</name>
<evidence type="ECO:0000313" key="3">
    <source>
        <dbReference type="Proteomes" id="UP000015453"/>
    </source>
</evidence>
<proteinExistence type="predicted"/>
<keyword evidence="3" id="KW-1185">Reference proteome</keyword>
<evidence type="ECO:0000313" key="2">
    <source>
        <dbReference type="EMBL" id="EPS73527.1"/>
    </source>
</evidence>
<feature type="transmembrane region" description="Helical" evidence="1">
    <location>
        <begin position="213"/>
        <end position="238"/>
    </location>
</feature>
<dbReference type="GO" id="GO:0016020">
    <property type="term" value="C:membrane"/>
    <property type="evidence" value="ECO:0007669"/>
    <property type="project" value="InterPro"/>
</dbReference>
<dbReference type="Proteomes" id="UP000015453">
    <property type="component" value="Unassembled WGS sequence"/>
</dbReference>
<dbReference type="Gene3D" id="3.30.450.50">
    <property type="entry name" value="Longin domain"/>
    <property type="match status" value="1"/>
</dbReference>
<dbReference type="EMBL" id="AUSU01000409">
    <property type="protein sequence ID" value="EPS73527.1"/>
    <property type="molecule type" value="Genomic_DNA"/>
</dbReference>
<evidence type="ECO:0000256" key="1">
    <source>
        <dbReference type="SAM" id="Phobius"/>
    </source>
</evidence>
<evidence type="ECO:0008006" key="4">
    <source>
        <dbReference type="Google" id="ProtNLM"/>
    </source>
</evidence>
<dbReference type="OrthoDB" id="1871923at2759"/>
<keyword evidence="1" id="KW-0472">Membrane</keyword>
<accession>S8ELJ8</accession>
<dbReference type="AlphaFoldDB" id="S8ELJ8"/>
<gene>
    <name evidence="2" type="ORF">M569_01235</name>
</gene>
<keyword evidence="1" id="KW-1133">Transmembrane helix</keyword>
<organism evidence="2 3">
    <name type="scientific">Genlisea aurea</name>
    <dbReference type="NCBI Taxonomy" id="192259"/>
    <lineage>
        <taxon>Eukaryota</taxon>
        <taxon>Viridiplantae</taxon>
        <taxon>Streptophyta</taxon>
        <taxon>Embryophyta</taxon>
        <taxon>Tracheophyta</taxon>
        <taxon>Spermatophyta</taxon>
        <taxon>Magnoliopsida</taxon>
        <taxon>eudicotyledons</taxon>
        <taxon>Gunneridae</taxon>
        <taxon>Pentapetalae</taxon>
        <taxon>asterids</taxon>
        <taxon>lamiids</taxon>
        <taxon>Lamiales</taxon>
        <taxon>Lentibulariaceae</taxon>
        <taxon>Genlisea</taxon>
    </lineage>
</organism>
<keyword evidence="1" id="KW-0812">Transmembrane</keyword>
<comment type="caution">
    <text evidence="2">The sequence shown here is derived from an EMBL/GenBank/DDBJ whole genome shotgun (WGS) entry which is preliminary data.</text>
</comment>
<dbReference type="PANTHER" id="PTHR47461">
    <property type="entry name" value="PHYTOLONGIN PHYL1.2"/>
    <property type="match status" value="1"/>
</dbReference>
<sequence length="247" mass="27760">MPLKPDVVYCSVVSKTGRPLHSYSNGDRETENLACLCLSMAPPHHRWYLQTAAKTTIGFLMDDGYIYFAIVKEREADDTANSRGVRNSPILKFLHQLRDDFTRSSSLKSLSLQERRLHPVVRRSMASFEKINSTPCGGRLDASSLVSYPLQQQSEGNFSMEAPLLGRSEKAIEMDEACSSSIASFELEQGKNAFTESVNSERSSRNSSSRRRLCRLAVIILAIDAGICFVLLIIWLFICRGWLKCRP</sequence>
<dbReference type="InterPro" id="IPR044783">
    <property type="entry name" value="PHYL"/>
</dbReference>
<reference evidence="2 3" key="1">
    <citation type="journal article" date="2013" name="BMC Genomics">
        <title>The miniature genome of a carnivorous plant Genlisea aurea contains a low number of genes and short non-coding sequences.</title>
        <authorList>
            <person name="Leushkin E.V."/>
            <person name="Sutormin R.A."/>
            <person name="Nabieva E.R."/>
            <person name="Penin A.A."/>
            <person name="Kondrashov A.S."/>
            <person name="Logacheva M.D."/>
        </authorList>
    </citation>
    <scope>NUCLEOTIDE SEQUENCE [LARGE SCALE GENOMIC DNA]</scope>
</reference>
<protein>
    <recommendedName>
        <fullName evidence="4">Longin domain-containing protein</fullName>
    </recommendedName>
</protein>